<proteinExistence type="predicted"/>
<evidence type="ECO:0000313" key="1">
    <source>
        <dbReference type="EMBL" id="JAE25366.1"/>
    </source>
</evidence>
<dbReference type="EMBL" id="GBRH01172530">
    <property type="protein sequence ID" value="JAE25366.1"/>
    <property type="molecule type" value="Transcribed_RNA"/>
</dbReference>
<protein>
    <submittedName>
        <fullName evidence="1">Uncharacterized protein</fullName>
    </submittedName>
</protein>
<name>A0A0A9GS41_ARUDO</name>
<sequence>MSSNLLRPKLKWSLSSELVEEKYKGSTASS</sequence>
<organism evidence="1">
    <name type="scientific">Arundo donax</name>
    <name type="common">Giant reed</name>
    <name type="synonym">Donax arundinaceus</name>
    <dbReference type="NCBI Taxonomy" id="35708"/>
    <lineage>
        <taxon>Eukaryota</taxon>
        <taxon>Viridiplantae</taxon>
        <taxon>Streptophyta</taxon>
        <taxon>Embryophyta</taxon>
        <taxon>Tracheophyta</taxon>
        <taxon>Spermatophyta</taxon>
        <taxon>Magnoliopsida</taxon>
        <taxon>Liliopsida</taxon>
        <taxon>Poales</taxon>
        <taxon>Poaceae</taxon>
        <taxon>PACMAD clade</taxon>
        <taxon>Arundinoideae</taxon>
        <taxon>Arundineae</taxon>
        <taxon>Arundo</taxon>
    </lineage>
</organism>
<reference evidence="1" key="2">
    <citation type="journal article" date="2015" name="Data Brief">
        <title>Shoot transcriptome of the giant reed, Arundo donax.</title>
        <authorList>
            <person name="Barrero R.A."/>
            <person name="Guerrero F.D."/>
            <person name="Moolhuijzen P."/>
            <person name="Goolsby J.A."/>
            <person name="Tidwell J."/>
            <person name="Bellgard S.E."/>
            <person name="Bellgard M.I."/>
        </authorList>
    </citation>
    <scope>NUCLEOTIDE SEQUENCE</scope>
    <source>
        <tissue evidence="1">Shoot tissue taken approximately 20 cm above the soil surface</tissue>
    </source>
</reference>
<reference evidence="1" key="1">
    <citation type="submission" date="2014-09" db="EMBL/GenBank/DDBJ databases">
        <authorList>
            <person name="Magalhaes I.L.F."/>
            <person name="Oliveira U."/>
            <person name="Santos F.R."/>
            <person name="Vidigal T.H.D.A."/>
            <person name="Brescovit A.D."/>
            <person name="Santos A.J."/>
        </authorList>
    </citation>
    <scope>NUCLEOTIDE SEQUENCE</scope>
    <source>
        <tissue evidence="1">Shoot tissue taken approximately 20 cm above the soil surface</tissue>
    </source>
</reference>
<dbReference type="AlphaFoldDB" id="A0A0A9GS41"/>
<accession>A0A0A9GS41</accession>